<dbReference type="OrthoDB" id="5243741at2"/>
<dbReference type="Pfam" id="PF13556">
    <property type="entry name" value="HTH_30"/>
    <property type="match status" value="1"/>
</dbReference>
<keyword evidence="4" id="KW-1185">Reference proteome</keyword>
<feature type="domain" description="PucR-like N-terminal" evidence="2">
    <location>
        <begin position="13"/>
        <end position="172"/>
    </location>
</feature>
<sequence length="385" mass="41198">MTVPLRFSEDQLTALRARLPRLGEKVVAAIMAEVPAYSAAFQGRMGKTIQTAVTLALAGFFDIVTSPGADASDAAGQVRAAAYDLGRGEARSGRSMDALTSAYRIGTATAWRDMSRVAVEHGLSAEGLASFAEVVFDFLDQLSGESLAGHAEELARSGRLRERQLAQLATALIGGREAERLTQLAEQADWRPPQRLTAVILPLAAARSVRSVLDARTLGLAGDVEALEPYGGLPDHAVLLVPGARPVLLRTLADTAAVVGPTVSWTSAQASFQRAARALSLALGEGVIDTDQHLASLVVLADAGARDDLRARVLAPLAELREGQREKLTETLRAWLLHQGRRDDIAEALFVHPQTIRYRMGQLREAYGEQLEDPAFVRDATIALG</sequence>
<gene>
    <name evidence="3" type="ORF">EPD65_08115</name>
</gene>
<accession>A0A4R1CBA3</accession>
<evidence type="ECO:0000313" key="4">
    <source>
        <dbReference type="Proteomes" id="UP000295453"/>
    </source>
</evidence>
<protein>
    <submittedName>
        <fullName evidence="3">PucR family transcriptional regulator</fullName>
    </submittedName>
</protein>
<dbReference type="InterPro" id="IPR042070">
    <property type="entry name" value="PucR_C-HTH_sf"/>
</dbReference>
<feature type="domain" description="PucR C-terminal helix-turn-helix" evidence="1">
    <location>
        <begin position="328"/>
        <end position="384"/>
    </location>
</feature>
<dbReference type="InterPro" id="IPR058663">
    <property type="entry name" value="PucR-like_N"/>
</dbReference>
<dbReference type="AlphaFoldDB" id="A0A4R1CBA3"/>
<dbReference type="EMBL" id="SJZJ01000011">
    <property type="protein sequence ID" value="TCJ28364.1"/>
    <property type="molecule type" value="Genomic_DNA"/>
</dbReference>
<dbReference type="InterPro" id="IPR025736">
    <property type="entry name" value="PucR_C-HTH_dom"/>
</dbReference>
<dbReference type="Pfam" id="PF25906">
    <property type="entry name" value="PucR-like_N"/>
    <property type="match status" value="1"/>
</dbReference>
<organism evidence="3 4">
    <name type="scientific">Nocardioides jejuensis</name>
    <dbReference type="NCBI Taxonomy" id="2502782"/>
    <lineage>
        <taxon>Bacteria</taxon>
        <taxon>Bacillati</taxon>
        <taxon>Actinomycetota</taxon>
        <taxon>Actinomycetes</taxon>
        <taxon>Propionibacteriales</taxon>
        <taxon>Nocardioidaceae</taxon>
        <taxon>Nocardioides</taxon>
    </lineage>
</organism>
<proteinExistence type="predicted"/>
<dbReference type="PANTHER" id="PTHR33744">
    <property type="entry name" value="CARBOHYDRATE DIACID REGULATOR"/>
    <property type="match status" value="1"/>
</dbReference>
<evidence type="ECO:0000259" key="2">
    <source>
        <dbReference type="Pfam" id="PF25906"/>
    </source>
</evidence>
<name>A0A4R1CBA3_9ACTN</name>
<dbReference type="InterPro" id="IPR051448">
    <property type="entry name" value="CdaR-like_regulators"/>
</dbReference>
<dbReference type="PANTHER" id="PTHR33744:SF1">
    <property type="entry name" value="DNA-BINDING TRANSCRIPTIONAL ACTIVATOR ADER"/>
    <property type="match status" value="1"/>
</dbReference>
<evidence type="ECO:0000313" key="3">
    <source>
        <dbReference type="EMBL" id="TCJ28364.1"/>
    </source>
</evidence>
<comment type="caution">
    <text evidence="3">The sequence shown here is derived from an EMBL/GenBank/DDBJ whole genome shotgun (WGS) entry which is preliminary data.</text>
</comment>
<evidence type="ECO:0000259" key="1">
    <source>
        <dbReference type="Pfam" id="PF13556"/>
    </source>
</evidence>
<dbReference type="Gene3D" id="1.10.10.2840">
    <property type="entry name" value="PucR C-terminal helix-turn-helix domain"/>
    <property type="match status" value="1"/>
</dbReference>
<dbReference type="Proteomes" id="UP000295453">
    <property type="component" value="Unassembled WGS sequence"/>
</dbReference>
<reference evidence="3 4" key="1">
    <citation type="submission" date="2019-03" db="EMBL/GenBank/DDBJ databases">
        <authorList>
            <person name="Kim M.K.M."/>
        </authorList>
    </citation>
    <scope>NUCLEOTIDE SEQUENCE [LARGE SCALE GENOMIC DNA]</scope>
    <source>
        <strain evidence="3 4">18JY15-6</strain>
    </source>
</reference>